<dbReference type="EMBL" id="CAJVQB010000212">
    <property type="protein sequence ID" value="CAG8475148.1"/>
    <property type="molecule type" value="Genomic_DNA"/>
</dbReference>
<proteinExistence type="predicted"/>
<reference evidence="2 3" key="1">
    <citation type="submission" date="2021-06" db="EMBL/GenBank/DDBJ databases">
        <authorList>
            <person name="Kallberg Y."/>
            <person name="Tangrot J."/>
            <person name="Rosling A."/>
        </authorList>
    </citation>
    <scope>NUCLEOTIDE SEQUENCE [LARGE SCALE GENOMIC DNA]</scope>
    <source>
        <strain evidence="2 3">120-4 pot B 10/14</strain>
    </source>
</reference>
<protein>
    <submittedName>
        <fullName evidence="2">35721_t:CDS:1</fullName>
    </submittedName>
</protein>
<organism evidence="2 3">
    <name type="scientific">Gigaspora margarita</name>
    <dbReference type="NCBI Taxonomy" id="4874"/>
    <lineage>
        <taxon>Eukaryota</taxon>
        <taxon>Fungi</taxon>
        <taxon>Fungi incertae sedis</taxon>
        <taxon>Mucoromycota</taxon>
        <taxon>Glomeromycotina</taxon>
        <taxon>Glomeromycetes</taxon>
        <taxon>Diversisporales</taxon>
        <taxon>Gigasporaceae</taxon>
        <taxon>Gigaspora</taxon>
    </lineage>
</organism>
<gene>
    <name evidence="2" type="ORF">GMARGA_LOCUS967</name>
</gene>
<dbReference type="InterPro" id="IPR028094">
    <property type="entry name" value="RTC4_C"/>
</dbReference>
<comment type="caution">
    <text evidence="2">The sequence shown here is derived from an EMBL/GenBank/DDBJ whole genome shotgun (WGS) entry which is preliminary data.</text>
</comment>
<evidence type="ECO:0000313" key="2">
    <source>
        <dbReference type="EMBL" id="CAG8475148.1"/>
    </source>
</evidence>
<accession>A0ABM8VY04</accession>
<dbReference type="Proteomes" id="UP000789901">
    <property type="component" value="Unassembled WGS sequence"/>
</dbReference>
<feature type="domain" description="Restriction of telomere capping protein 4 C-terminal" evidence="1">
    <location>
        <begin position="161"/>
        <end position="220"/>
    </location>
</feature>
<dbReference type="Pfam" id="PF14474">
    <property type="entry name" value="RTC4"/>
    <property type="match status" value="1"/>
</dbReference>
<evidence type="ECO:0000259" key="1">
    <source>
        <dbReference type="Pfam" id="PF14474"/>
    </source>
</evidence>
<evidence type="ECO:0000313" key="3">
    <source>
        <dbReference type="Proteomes" id="UP000789901"/>
    </source>
</evidence>
<name>A0ABM8VY04_GIGMA</name>
<keyword evidence="3" id="KW-1185">Reference proteome</keyword>
<sequence>MATTKRNYKTYCEDNKSNFPSKNKTLFKIERKTQKTQILQPNFNINSEIIVISDSDNDKNELPFLKTKFTKSKNSSPKIINISDSDDEDELPSLETVLKNITKYKKINRVELIEIQDDTTVANNNNDDFTYTINNHFLRISKKTIQSNLENIVKRLESQKVISYIAEICKHKERTNINKEEFMREVIIPELGVMFIMTDLKVHDYNTAIKIICKSVEYGNQNFFGDENDDYFW</sequence>